<comment type="caution">
    <text evidence="2">The sequence shown here is derived from an EMBL/GenBank/DDBJ whole genome shotgun (WGS) entry which is preliminary data.</text>
</comment>
<protein>
    <recommendedName>
        <fullName evidence="4">CHCH domain-containing protein</fullName>
    </recommendedName>
</protein>
<evidence type="ECO:0000256" key="1">
    <source>
        <dbReference type="SAM" id="MobiDB-lite"/>
    </source>
</evidence>
<evidence type="ECO:0008006" key="4">
    <source>
        <dbReference type="Google" id="ProtNLM"/>
    </source>
</evidence>
<dbReference type="Proteomes" id="UP000245383">
    <property type="component" value="Unassembled WGS sequence"/>
</dbReference>
<keyword evidence="3" id="KW-1185">Reference proteome</keyword>
<evidence type="ECO:0000313" key="2">
    <source>
        <dbReference type="EMBL" id="PVU88899.1"/>
    </source>
</evidence>
<dbReference type="AlphaFoldDB" id="A0A2T9Y996"/>
<proteinExistence type="predicted"/>
<feature type="compositionally biased region" description="Low complexity" evidence="1">
    <location>
        <begin position="17"/>
        <end position="38"/>
    </location>
</feature>
<organism evidence="2 3">
    <name type="scientific">Smittium simulii</name>
    <dbReference type="NCBI Taxonomy" id="133385"/>
    <lineage>
        <taxon>Eukaryota</taxon>
        <taxon>Fungi</taxon>
        <taxon>Fungi incertae sedis</taxon>
        <taxon>Zoopagomycota</taxon>
        <taxon>Kickxellomycotina</taxon>
        <taxon>Harpellomycetes</taxon>
        <taxon>Harpellales</taxon>
        <taxon>Legeriomycetaceae</taxon>
        <taxon>Smittium</taxon>
    </lineage>
</organism>
<gene>
    <name evidence="2" type="ORF">BB561_005652</name>
</gene>
<dbReference type="EMBL" id="MBFR01000352">
    <property type="protein sequence ID" value="PVU88899.1"/>
    <property type="molecule type" value="Genomic_DNA"/>
</dbReference>
<name>A0A2T9Y996_9FUNG</name>
<reference evidence="2 3" key="1">
    <citation type="journal article" date="2018" name="MBio">
        <title>Comparative Genomics Reveals the Core Gene Toolbox for the Fungus-Insect Symbiosis.</title>
        <authorList>
            <person name="Wang Y."/>
            <person name="Stata M."/>
            <person name="Wang W."/>
            <person name="Stajich J.E."/>
            <person name="White M.M."/>
            <person name="Moncalvo J.M."/>
        </authorList>
    </citation>
    <scope>NUCLEOTIDE SEQUENCE [LARGE SCALE GENOMIC DNA]</scope>
    <source>
        <strain evidence="2 3">SWE-8-4</strain>
    </source>
</reference>
<feature type="region of interest" description="Disordered" evidence="1">
    <location>
        <begin position="14"/>
        <end position="38"/>
    </location>
</feature>
<sequence length="109" mass="12545">MGFSLEEYIKTLEKQQSDTQDTQTNTQDTQDTQTNTQDTQTAGLKKAIVSVKAKDLYESGKEQCQDAELNYLECLRSPPSLQQRLLGCSELKRQYQKCMRLEKQTQECL</sequence>
<accession>A0A2T9Y996</accession>
<evidence type="ECO:0000313" key="3">
    <source>
        <dbReference type="Proteomes" id="UP000245383"/>
    </source>
</evidence>